<evidence type="ECO:0000313" key="3">
    <source>
        <dbReference type="Proteomes" id="UP000246085"/>
    </source>
</evidence>
<dbReference type="KEGG" id="bvz:BRAD3257_6353"/>
<evidence type="ECO:0000256" key="1">
    <source>
        <dbReference type="SAM" id="MobiDB-lite"/>
    </source>
</evidence>
<sequence>MRAPQTLRGAHSVDARFTLALQTLAVMDERDARQVMALVYIGAGWCENPLDQPERMIGSKHRTRRSIEERATLRTPRVSRALPMQPIDLGD</sequence>
<dbReference type="Proteomes" id="UP000246085">
    <property type="component" value="Chromosome BRAD3257"/>
</dbReference>
<evidence type="ECO:0000313" key="2">
    <source>
        <dbReference type="EMBL" id="SPP97249.1"/>
    </source>
</evidence>
<protein>
    <submittedName>
        <fullName evidence="2">Uncharacterized protein</fullName>
    </submittedName>
</protein>
<dbReference type="EMBL" id="LS398110">
    <property type="protein sequence ID" value="SPP97249.1"/>
    <property type="molecule type" value="Genomic_DNA"/>
</dbReference>
<dbReference type="AlphaFoldDB" id="A0A2U3Q7G4"/>
<gene>
    <name evidence="2" type="ORF">BRAD3257_6353</name>
</gene>
<accession>A0A2U3Q7G4</accession>
<name>A0A2U3Q7G4_9BRAD</name>
<feature type="region of interest" description="Disordered" evidence="1">
    <location>
        <begin position="58"/>
        <end position="91"/>
    </location>
</feature>
<organism evidence="2 3">
    <name type="scientific">Bradyrhizobium vignae</name>
    <dbReference type="NCBI Taxonomy" id="1549949"/>
    <lineage>
        <taxon>Bacteria</taxon>
        <taxon>Pseudomonadati</taxon>
        <taxon>Pseudomonadota</taxon>
        <taxon>Alphaproteobacteria</taxon>
        <taxon>Hyphomicrobiales</taxon>
        <taxon>Nitrobacteraceae</taxon>
        <taxon>Bradyrhizobium</taxon>
    </lineage>
</organism>
<reference evidence="2 3" key="1">
    <citation type="submission" date="2018-03" db="EMBL/GenBank/DDBJ databases">
        <authorList>
            <person name="Gully D."/>
        </authorList>
    </citation>
    <scope>NUCLEOTIDE SEQUENCE [LARGE SCALE GENOMIC DNA]</scope>
    <source>
        <strain evidence="2">ORS3257</strain>
    </source>
</reference>
<proteinExistence type="predicted"/>